<keyword evidence="3" id="KW-0472">Membrane</keyword>
<dbReference type="InterPro" id="IPR003797">
    <property type="entry name" value="DegV"/>
</dbReference>
<evidence type="ECO:0000256" key="3">
    <source>
        <dbReference type="SAM" id="Phobius"/>
    </source>
</evidence>
<dbReference type="PROSITE" id="PS51482">
    <property type="entry name" value="DEGV"/>
    <property type="match status" value="1"/>
</dbReference>
<evidence type="ECO:0000313" key="4">
    <source>
        <dbReference type="EMBL" id="SCJ87162.1"/>
    </source>
</evidence>
<evidence type="ECO:0000256" key="2">
    <source>
        <dbReference type="ARBA" id="ARBA00023121"/>
    </source>
</evidence>
<dbReference type="AlphaFoldDB" id="A0A1C6JYI5"/>
<dbReference type="Pfam" id="PF02645">
    <property type="entry name" value="DegV"/>
    <property type="match status" value="1"/>
</dbReference>
<name>A0A1C6JYI5_9FIRM</name>
<dbReference type="PANTHER" id="PTHR33434">
    <property type="entry name" value="DEGV DOMAIN-CONTAINING PROTEIN DR_1986-RELATED"/>
    <property type="match status" value="1"/>
</dbReference>
<reference evidence="4" key="1">
    <citation type="submission" date="2015-09" db="EMBL/GenBank/DDBJ databases">
        <authorList>
            <consortium name="Pathogen Informatics"/>
        </authorList>
    </citation>
    <scope>NUCLEOTIDE SEQUENCE</scope>
    <source>
        <strain evidence="4">2789STDY5834896</strain>
    </source>
</reference>
<accession>A0A1C6JYI5</accession>
<dbReference type="PANTHER" id="PTHR33434:SF3">
    <property type="entry name" value="DEGV DOMAIN-CONTAINING PROTEIN YITS"/>
    <property type="match status" value="1"/>
</dbReference>
<dbReference type="NCBIfam" id="TIGR00762">
    <property type="entry name" value="DegV"/>
    <property type="match status" value="1"/>
</dbReference>
<protein>
    <submittedName>
        <fullName evidence="4">DegV domain-containing protein SAV1425</fullName>
    </submittedName>
</protein>
<comment type="function">
    <text evidence="1">May bind long-chain fatty acids, such as palmitate, and may play a role in lipid transport or fatty acid metabolism.</text>
</comment>
<sequence length="292" mass="32530">MPRKFLITTDSTTDFDAGYIKEHDIHMVPLSFQLEGKLYPDLNAGDGGDYKWFYDQLRHGAMPTTTQVNPGDARDFFEPLIKEGYDILHLAFSSGLSGTYGSMVVAADDLMAEYPDCKIVVIDSLCASLGEGLLYHHMRRLQDEGKTLEEIADWTEKNKLKVCHIVIADDLHHLQRGGRVSKTTAIVGTMLGIKPIIHLLDEGKLIPVGKTRGRKAGIKNLLDTMAEKFVPEENDCVYICHADCLDDAQAMAAEIRRRFGVKEIYINYIGAVIGSHTGTGTMSIFFMGDKRQ</sequence>
<feature type="transmembrane region" description="Helical" evidence="3">
    <location>
        <begin position="265"/>
        <end position="287"/>
    </location>
</feature>
<dbReference type="InterPro" id="IPR043168">
    <property type="entry name" value="DegV_C"/>
</dbReference>
<keyword evidence="2" id="KW-0446">Lipid-binding</keyword>
<keyword evidence="3" id="KW-1133">Transmembrane helix</keyword>
<dbReference type="EMBL" id="FMHG01000002">
    <property type="protein sequence ID" value="SCJ87162.1"/>
    <property type="molecule type" value="Genomic_DNA"/>
</dbReference>
<dbReference type="Gene3D" id="3.30.1180.10">
    <property type="match status" value="1"/>
</dbReference>
<dbReference type="GO" id="GO:0008289">
    <property type="term" value="F:lipid binding"/>
    <property type="evidence" value="ECO:0007669"/>
    <property type="project" value="UniProtKB-KW"/>
</dbReference>
<dbReference type="Gene3D" id="2.20.28.50">
    <property type="entry name" value="degv family protein"/>
    <property type="match status" value="1"/>
</dbReference>
<dbReference type="Gene3D" id="3.40.50.10440">
    <property type="entry name" value="Dihydroxyacetone kinase, domain 1"/>
    <property type="match status" value="1"/>
</dbReference>
<proteinExistence type="predicted"/>
<evidence type="ECO:0000256" key="1">
    <source>
        <dbReference type="ARBA" id="ARBA00003238"/>
    </source>
</evidence>
<keyword evidence="3" id="KW-0812">Transmembrane</keyword>
<gene>
    <name evidence="4" type="ORF">SAMEA3545359_02433</name>
</gene>
<dbReference type="SUPFAM" id="SSF82549">
    <property type="entry name" value="DAK1/DegV-like"/>
    <property type="match status" value="1"/>
</dbReference>
<dbReference type="InterPro" id="IPR050270">
    <property type="entry name" value="DegV_domain_contain"/>
</dbReference>
<organism evidence="4">
    <name type="scientific">uncultured Anaerotruncus sp</name>
    <dbReference type="NCBI Taxonomy" id="905011"/>
    <lineage>
        <taxon>Bacteria</taxon>
        <taxon>Bacillati</taxon>
        <taxon>Bacillota</taxon>
        <taxon>Clostridia</taxon>
        <taxon>Eubacteriales</taxon>
        <taxon>Oscillospiraceae</taxon>
        <taxon>Anaerotruncus</taxon>
        <taxon>environmental samples</taxon>
    </lineage>
</organism>